<dbReference type="InterPro" id="IPR019471">
    <property type="entry name" value="Interferon_reg_factor-3"/>
</dbReference>
<dbReference type="PROSITE" id="PS51507">
    <property type="entry name" value="IRF_2"/>
    <property type="match status" value="1"/>
</dbReference>
<dbReference type="PANTHER" id="PTHR11949:SF2">
    <property type="entry name" value="INTERFERON REGULATORY FACTOR 7"/>
    <property type="match status" value="1"/>
</dbReference>
<name>A0A7J5YYD9_DISMA</name>
<dbReference type="Gene3D" id="1.10.10.10">
    <property type="entry name" value="Winged helix-like DNA-binding domain superfamily/Winged helix DNA-binding domain"/>
    <property type="match status" value="1"/>
</dbReference>
<gene>
    <name evidence="3" type="ORF">F7725_022669</name>
</gene>
<dbReference type="InterPro" id="IPR017855">
    <property type="entry name" value="SMAD-like_dom_sf"/>
</dbReference>
<dbReference type="Pfam" id="PF10401">
    <property type="entry name" value="IRF-3"/>
    <property type="match status" value="1"/>
</dbReference>
<dbReference type="InterPro" id="IPR008984">
    <property type="entry name" value="SMAD_FHA_dom_sf"/>
</dbReference>
<dbReference type="SUPFAM" id="SSF49879">
    <property type="entry name" value="SMAD/FHA domain"/>
    <property type="match status" value="1"/>
</dbReference>
<dbReference type="Gene3D" id="2.60.200.10">
    <property type="match status" value="1"/>
</dbReference>
<dbReference type="SMART" id="SM00348">
    <property type="entry name" value="IRF"/>
    <property type="match status" value="1"/>
</dbReference>
<evidence type="ECO:0000313" key="4">
    <source>
        <dbReference type="Proteomes" id="UP000518266"/>
    </source>
</evidence>
<dbReference type="GO" id="GO:0000978">
    <property type="term" value="F:RNA polymerase II cis-regulatory region sequence-specific DNA binding"/>
    <property type="evidence" value="ECO:0007669"/>
    <property type="project" value="TreeGrafter"/>
</dbReference>
<dbReference type="SUPFAM" id="SSF46785">
    <property type="entry name" value="Winged helix' DNA-binding domain"/>
    <property type="match status" value="1"/>
</dbReference>
<dbReference type="SMART" id="SM01243">
    <property type="entry name" value="IRF-3"/>
    <property type="match status" value="1"/>
</dbReference>
<evidence type="ECO:0000259" key="2">
    <source>
        <dbReference type="PROSITE" id="PS51507"/>
    </source>
</evidence>
<dbReference type="GO" id="GO:0045893">
    <property type="term" value="P:positive regulation of DNA-templated transcription"/>
    <property type="evidence" value="ECO:0007669"/>
    <property type="project" value="UniProtKB-ARBA"/>
</dbReference>
<dbReference type="GO" id="GO:0002376">
    <property type="term" value="P:immune system process"/>
    <property type="evidence" value="ECO:0007669"/>
    <property type="project" value="TreeGrafter"/>
</dbReference>
<proteinExistence type="predicted"/>
<dbReference type="InterPro" id="IPR036390">
    <property type="entry name" value="WH_DNA-bd_sf"/>
</dbReference>
<keyword evidence="4" id="KW-1185">Reference proteome</keyword>
<feature type="compositionally biased region" description="Polar residues" evidence="1">
    <location>
        <begin position="276"/>
        <end position="288"/>
    </location>
</feature>
<dbReference type="CDD" id="cd00103">
    <property type="entry name" value="IRF"/>
    <property type="match status" value="1"/>
</dbReference>
<dbReference type="GO" id="GO:0005634">
    <property type="term" value="C:nucleus"/>
    <property type="evidence" value="ECO:0007669"/>
    <property type="project" value="TreeGrafter"/>
</dbReference>
<evidence type="ECO:0000313" key="3">
    <source>
        <dbReference type="EMBL" id="KAF3854614.1"/>
    </source>
</evidence>
<dbReference type="Pfam" id="PF00605">
    <property type="entry name" value="IRF"/>
    <property type="match status" value="1"/>
</dbReference>
<dbReference type="PANTHER" id="PTHR11949">
    <property type="entry name" value="INTERFERON REGULATORY FACTOR"/>
    <property type="match status" value="1"/>
</dbReference>
<accession>A0A7J5YYD9</accession>
<reference evidence="3 4" key="1">
    <citation type="submission" date="2020-03" db="EMBL/GenBank/DDBJ databases">
        <title>Dissostichus mawsoni Genome sequencing and assembly.</title>
        <authorList>
            <person name="Park H."/>
        </authorList>
    </citation>
    <scope>NUCLEOTIDE SEQUENCE [LARGE SCALE GENOMIC DNA]</scope>
    <source>
        <strain evidence="3">DM0001</strain>
        <tissue evidence="3">Muscle</tissue>
    </source>
</reference>
<feature type="domain" description="IRF tryptophan pentad repeat" evidence="2">
    <location>
        <begin position="180"/>
        <end position="275"/>
    </location>
</feature>
<dbReference type="FunFam" id="2.60.200.10:FF:000015">
    <property type="entry name" value="Interferon regulatory factor 7"/>
    <property type="match status" value="1"/>
</dbReference>
<evidence type="ECO:0000256" key="1">
    <source>
        <dbReference type="SAM" id="MobiDB-lite"/>
    </source>
</evidence>
<comment type="caution">
    <text evidence="3">The sequence shown here is derived from an EMBL/GenBank/DDBJ whole genome shotgun (WGS) entry which is preliminary data.</text>
</comment>
<dbReference type="GO" id="GO:0000981">
    <property type="term" value="F:DNA-binding transcription factor activity, RNA polymerase II-specific"/>
    <property type="evidence" value="ECO:0007669"/>
    <property type="project" value="TreeGrafter"/>
</dbReference>
<dbReference type="OrthoDB" id="9836034at2759"/>
<dbReference type="InterPro" id="IPR036388">
    <property type="entry name" value="WH-like_DNA-bd_sf"/>
</dbReference>
<organism evidence="3 4">
    <name type="scientific">Dissostichus mawsoni</name>
    <name type="common">Antarctic cod</name>
    <dbReference type="NCBI Taxonomy" id="36200"/>
    <lineage>
        <taxon>Eukaryota</taxon>
        <taxon>Metazoa</taxon>
        <taxon>Chordata</taxon>
        <taxon>Craniata</taxon>
        <taxon>Vertebrata</taxon>
        <taxon>Euteleostomi</taxon>
        <taxon>Actinopterygii</taxon>
        <taxon>Neopterygii</taxon>
        <taxon>Teleostei</taxon>
        <taxon>Neoteleostei</taxon>
        <taxon>Acanthomorphata</taxon>
        <taxon>Eupercaria</taxon>
        <taxon>Perciformes</taxon>
        <taxon>Notothenioidei</taxon>
        <taxon>Nototheniidae</taxon>
        <taxon>Dissostichus</taxon>
    </lineage>
</organism>
<dbReference type="InterPro" id="IPR001346">
    <property type="entry name" value="Interferon_reg_fact_DNA-bd_dom"/>
</dbReference>
<protein>
    <recommendedName>
        <fullName evidence="2">IRF tryptophan pentad repeat domain-containing protein</fullName>
    </recommendedName>
</protein>
<feature type="region of interest" description="Disordered" evidence="1">
    <location>
        <begin position="276"/>
        <end position="296"/>
    </location>
</feature>
<dbReference type="AlphaFoldDB" id="A0A7J5YYD9"/>
<dbReference type="Proteomes" id="UP000518266">
    <property type="component" value="Unassembled WGS sequence"/>
</dbReference>
<dbReference type="EMBL" id="JAAKFY010000007">
    <property type="protein sequence ID" value="KAF3854614.1"/>
    <property type="molecule type" value="Genomic_DNA"/>
</dbReference>
<sequence>MKPLPSGVRRLRFGGVAVGDCRGWQPALESSRHSVMFVQELLQSPDVLHRRPQGLHFAHLLVGSAVWHVLTQRLEAHVDLFDPVPLSFVPPRHSHGLLLRDGVAQPVEAQTPLAAQELRRLGALSLQHLGFTLEVSSVAWVSAVLGRRVKAQALVPFGAFYKGSFSNEQEKGSAPLDPTKPPFSSWLIEQVGAGQYPGLCYVGKNKFRVPWKHNSRRDCNEEDKASGKIHEFPNNKARWKTNFRCALNNLSKGFEMIRDNSKNKEDPHKIYEIINTDSGNLESQPVQDSQEDAEMSPDIYNSPTEDQPSGNELILLNNFMTLDLGSQPSDVQLWAEDYVQQNPAVPESYPVAAESHPQHIAEPPAYLNPPQVLSSPLQPTIYDLEISIHYRKREMLKTTFNTSLLQLHYEVPDFNAHRLCFPSTDGLLDQKQVEYTNRILNSIQRGLFLEVRETGIYAWRQDKCHVFASTSDPSVAHPNPSKLPPNTMVTLLSFEKYVHELKQFKENNGGSPEYAINMCFGEKFPDGKPLEKKLIVVKVVPLICRHFHEMAQMEGASSLHSSNVSLQISHNSLFDLINNLKSQRGLLHLFKLKYEITFHQISTIHGTTLCSAPRSRGGSNSPPLGFTDSRSDVLRKLSSITSTLKSSSESEGSWTSCFTESGCSPEAINSGSDLCPGDCLLGQLDLDLRLILSFDRESSLSLEERDGCGSPTGSDELPTCLDCHVFPLVLMRKLTDDEDDADEE</sequence>